<feature type="compositionally biased region" description="Acidic residues" evidence="1">
    <location>
        <begin position="173"/>
        <end position="184"/>
    </location>
</feature>
<evidence type="ECO:0000256" key="1">
    <source>
        <dbReference type="SAM" id="MobiDB-lite"/>
    </source>
</evidence>
<proteinExistence type="predicted"/>
<gene>
    <name evidence="2" type="ORF">F3Y22_tig00110956pilonHSYRG00063</name>
</gene>
<feature type="region of interest" description="Disordered" evidence="1">
    <location>
        <begin position="85"/>
        <end position="113"/>
    </location>
</feature>
<keyword evidence="3" id="KW-1185">Reference proteome</keyword>
<dbReference type="EMBL" id="VEPZ02001181">
    <property type="protein sequence ID" value="KAE8688715.1"/>
    <property type="molecule type" value="Genomic_DNA"/>
</dbReference>
<organism evidence="2 3">
    <name type="scientific">Hibiscus syriacus</name>
    <name type="common">Rose of Sharon</name>
    <dbReference type="NCBI Taxonomy" id="106335"/>
    <lineage>
        <taxon>Eukaryota</taxon>
        <taxon>Viridiplantae</taxon>
        <taxon>Streptophyta</taxon>
        <taxon>Embryophyta</taxon>
        <taxon>Tracheophyta</taxon>
        <taxon>Spermatophyta</taxon>
        <taxon>Magnoliopsida</taxon>
        <taxon>eudicotyledons</taxon>
        <taxon>Gunneridae</taxon>
        <taxon>Pentapetalae</taxon>
        <taxon>rosids</taxon>
        <taxon>malvids</taxon>
        <taxon>Malvales</taxon>
        <taxon>Malvaceae</taxon>
        <taxon>Malvoideae</taxon>
        <taxon>Hibiscus</taxon>
    </lineage>
</organism>
<name>A0A6A2ZCM0_HIBSY</name>
<feature type="region of interest" description="Disordered" evidence="1">
    <location>
        <begin position="143"/>
        <end position="194"/>
    </location>
</feature>
<feature type="compositionally biased region" description="Polar residues" evidence="1">
    <location>
        <begin position="89"/>
        <end position="101"/>
    </location>
</feature>
<feature type="compositionally biased region" description="Basic and acidic residues" evidence="1">
    <location>
        <begin position="102"/>
        <end position="113"/>
    </location>
</feature>
<reference evidence="2" key="1">
    <citation type="submission" date="2019-09" db="EMBL/GenBank/DDBJ databases">
        <title>Draft genome information of white flower Hibiscus syriacus.</title>
        <authorList>
            <person name="Kim Y.-M."/>
        </authorList>
    </citation>
    <scope>NUCLEOTIDE SEQUENCE [LARGE SCALE GENOMIC DNA]</scope>
    <source>
        <strain evidence="2">YM2019G1</strain>
    </source>
</reference>
<comment type="caution">
    <text evidence="2">The sequence shown here is derived from an EMBL/GenBank/DDBJ whole genome shotgun (WGS) entry which is preliminary data.</text>
</comment>
<dbReference type="AlphaFoldDB" id="A0A6A2ZCM0"/>
<accession>A0A6A2ZCM0</accession>
<dbReference type="Proteomes" id="UP000436088">
    <property type="component" value="Unassembled WGS sequence"/>
</dbReference>
<evidence type="ECO:0000313" key="2">
    <source>
        <dbReference type="EMBL" id="KAE8688715.1"/>
    </source>
</evidence>
<sequence length="233" mass="25642">MASLYSNNQGRDSCFTNARCGRSRSKAQACLEKILHLISTVPPPSENDSDAFKKRGYDIDLNLSLGSFLESEGKSDCLAENSFNEEKTGTATGTDASSDVTDVQKSEEFKSGTDGEAKTAAAFNDSIDLLIEAAEMIASRDYSMNGKEEEVEEVEKCGGGGSMEMDKDSSINVEEEEEFEETEDTAPPVVRSKRGRSQVLPLRYRDSVLEPWMKRPQRSTAAAVISKKKRKPR</sequence>
<evidence type="ECO:0000313" key="3">
    <source>
        <dbReference type="Proteomes" id="UP000436088"/>
    </source>
</evidence>
<protein>
    <submittedName>
        <fullName evidence="2">HhH-GPD base excision DNA repair family protein</fullName>
    </submittedName>
</protein>